<reference evidence="1 2" key="1">
    <citation type="submission" date="2019-06" db="EMBL/GenBank/DDBJ databases">
        <title>Draft genomes of female and male turbot (Scophthalmus maximus).</title>
        <authorList>
            <person name="Xu H."/>
            <person name="Xu X.-W."/>
            <person name="Shao C."/>
            <person name="Chen S."/>
        </authorList>
    </citation>
    <scope>NUCLEOTIDE SEQUENCE [LARGE SCALE GENOMIC DNA]</scope>
    <source>
        <strain evidence="1">Ysfricsl-2016a</strain>
        <tissue evidence="1">Blood</tissue>
    </source>
</reference>
<comment type="caution">
    <text evidence="1">The sequence shown here is derived from an EMBL/GenBank/DDBJ whole genome shotgun (WGS) entry which is preliminary data.</text>
</comment>
<dbReference type="InterPro" id="IPR036291">
    <property type="entry name" value="NAD(P)-bd_dom_sf"/>
</dbReference>
<dbReference type="AlphaFoldDB" id="A0A6A4S6R4"/>
<dbReference type="Gene3D" id="3.40.50.720">
    <property type="entry name" value="NAD(P)-binding Rossmann-like Domain"/>
    <property type="match status" value="1"/>
</dbReference>
<accession>A0A6A4S6R4</accession>
<gene>
    <name evidence="1" type="ORF">F2P81_021001</name>
</gene>
<organism evidence="1 2">
    <name type="scientific">Scophthalmus maximus</name>
    <name type="common">Turbot</name>
    <name type="synonym">Psetta maxima</name>
    <dbReference type="NCBI Taxonomy" id="52904"/>
    <lineage>
        <taxon>Eukaryota</taxon>
        <taxon>Metazoa</taxon>
        <taxon>Chordata</taxon>
        <taxon>Craniata</taxon>
        <taxon>Vertebrata</taxon>
        <taxon>Euteleostomi</taxon>
        <taxon>Actinopterygii</taxon>
        <taxon>Neopterygii</taxon>
        <taxon>Teleostei</taxon>
        <taxon>Neoteleostei</taxon>
        <taxon>Acanthomorphata</taxon>
        <taxon>Carangaria</taxon>
        <taxon>Pleuronectiformes</taxon>
        <taxon>Pleuronectoidei</taxon>
        <taxon>Scophthalmidae</taxon>
        <taxon>Scophthalmus</taxon>
    </lineage>
</organism>
<proteinExistence type="predicted"/>
<dbReference type="Proteomes" id="UP000438429">
    <property type="component" value="Unassembled WGS sequence"/>
</dbReference>
<name>A0A6A4S6R4_SCOMX</name>
<protein>
    <submittedName>
        <fullName evidence="1">Uncharacterized protein</fullName>
    </submittedName>
</protein>
<dbReference type="EMBL" id="VEVO01000019">
    <property type="protein sequence ID" value="KAF0026264.1"/>
    <property type="molecule type" value="Genomic_DNA"/>
</dbReference>
<evidence type="ECO:0000313" key="2">
    <source>
        <dbReference type="Proteomes" id="UP000438429"/>
    </source>
</evidence>
<evidence type="ECO:0000313" key="1">
    <source>
        <dbReference type="EMBL" id="KAF0026264.1"/>
    </source>
</evidence>
<dbReference type="SUPFAM" id="SSF51735">
    <property type="entry name" value="NAD(P)-binding Rossmann-fold domains"/>
    <property type="match status" value="1"/>
</dbReference>
<sequence length="255" mass="29100">MSAARSHRWSNLLTAAQLYLLGLKVLLVQLFTRPFRLPGRCKPSRYVFDALRHVCVYLYVYVHRLMWQEPFVITFSVQKITNAVVKSLVTAYPSTWDTKNNWLRCKASCVGSEVDVEFKKLDLASLQSVHHFVQSFKQLELPLNILINNASVTQPMLRTVTVSWPSCCSAPTSTRSCSAEALRMRNVFRQPRTGSCMGSLTRPGFPNQVVTNSPECLRCMTHKDMIFEMLMSKAVPHQVTIATRKQNIMGTLKRR</sequence>